<dbReference type="HOGENOM" id="CLU_051840_0_0_7"/>
<evidence type="ECO:0000313" key="4">
    <source>
        <dbReference type="Proteomes" id="UP000002601"/>
    </source>
</evidence>
<dbReference type="OrthoDB" id="41906at2"/>
<evidence type="ECO:0000256" key="1">
    <source>
        <dbReference type="HAMAP-Rule" id="MF_01845"/>
    </source>
</evidence>
<dbReference type="Proteomes" id="UP000002601">
    <property type="component" value="Chromosome"/>
</dbReference>
<gene>
    <name evidence="3" type="ordered locus">Desal_3495</name>
</gene>
<dbReference type="PANTHER" id="PTHR30501:SF2">
    <property type="entry name" value="UPF0597 PROTEIN YHAM"/>
    <property type="match status" value="1"/>
</dbReference>
<dbReference type="KEGG" id="dsa:Desal_3495"/>
<dbReference type="eggNOG" id="COG3681">
    <property type="taxonomic scope" value="Bacteria"/>
</dbReference>
<dbReference type="AlphaFoldDB" id="C6BST6"/>
<accession>C6BST6</accession>
<evidence type="ECO:0000259" key="2">
    <source>
        <dbReference type="Pfam" id="PF03313"/>
    </source>
</evidence>
<dbReference type="RefSeq" id="WP_015853358.1">
    <property type="nucleotide sequence ID" value="NC_012881.1"/>
</dbReference>
<feature type="domain" description="Serine dehydratase-like alpha subunit" evidence="2">
    <location>
        <begin position="175"/>
        <end position="419"/>
    </location>
</feature>
<dbReference type="InterPro" id="IPR021144">
    <property type="entry name" value="UPF0597"/>
</dbReference>
<dbReference type="Pfam" id="PF03313">
    <property type="entry name" value="SDH_alpha"/>
    <property type="match status" value="1"/>
</dbReference>
<evidence type="ECO:0000313" key="3">
    <source>
        <dbReference type="EMBL" id="ACS81542.1"/>
    </source>
</evidence>
<dbReference type="GO" id="GO:0019450">
    <property type="term" value="P:L-cysteine catabolic process to pyruvate"/>
    <property type="evidence" value="ECO:0007669"/>
    <property type="project" value="TreeGrafter"/>
</dbReference>
<dbReference type="InterPro" id="IPR005130">
    <property type="entry name" value="Ser_deHydtase-like_asu"/>
</dbReference>
<reference evidence="3 4" key="1">
    <citation type="submission" date="2009-06" db="EMBL/GenBank/DDBJ databases">
        <title>Complete sequence of Desulfovibrio salexigens DSM 2638.</title>
        <authorList>
            <consortium name="US DOE Joint Genome Institute"/>
            <person name="Lucas S."/>
            <person name="Copeland A."/>
            <person name="Lapidus A."/>
            <person name="Glavina del Rio T."/>
            <person name="Tice H."/>
            <person name="Bruce D."/>
            <person name="Goodwin L."/>
            <person name="Pitluck S."/>
            <person name="Munk A.C."/>
            <person name="Brettin T."/>
            <person name="Detter J.C."/>
            <person name="Han C."/>
            <person name="Tapia R."/>
            <person name="Larimer F."/>
            <person name="Land M."/>
            <person name="Hauser L."/>
            <person name="Kyrpides N."/>
            <person name="Anderson I."/>
            <person name="Wall J.D."/>
            <person name="Arkin A.P."/>
            <person name="Dehal P."/>
            <person name="Chivian D."/>
            <person name="Giles B."/>
            <person name="Hazen T.C."/>
        </authorList>
    </citation>
    <scope>NUCLEOTIDE SEQUENCE [LARGE SCALE GENOMIC DNA]</scope>
    <source>
        <strain evidence="4">ATCC 14822 / DSM 2638 / NCIMB 8403 / VKM B-1763</strain>
    </source>
</reference>
<dbReference type="PIRSF" id="PIRSF006054">
    <property type="entry name" value="UCP006054"/>
    <property type="match status" value="1"/>
</dbReference>
<dbReference type="EMBL" id="CP001649">
    <property type="protein sequence ID" value="ACS81542.1"/>
    <property type="molecule type" value="Genomic_DNA"/>
</dbReference>
<keyword evidence="4" id="KW-1185">Reference proteome</keyword>
<protein>
    <recommendedName>
        <fullName evidence="1">UPF0597 protein Desal_3495</fullName>
    </recommendedName>
</protein>
<organism evidence="3 4">
    <name type="scientific">Maridesulfovibrio salexigens (strain ATCC 14822 / DSM 2638 / NCIMB 8403 / VKM B-1763)</name>
    <name type="common">Desulfovibrio salexigens</name>
    <dbReference type="NCBI Taxonomy" id="526222"/>
    <lineage>
        <taxon>Bacteria</taxon>
        <taxon>Pseudomonadati</taxon>
        <taxon>Thermodesulfobacteriota</taxon>
        <taxon>Desulfovibrionia</taxon>
        <taxon>Desulfovibrionales</taxon>
        <taxon>Desulfovibrionaceae</taxon>
        <taxon>Maridesulfovibrio</taxon>
    </lineage>
</organism>
<comment type="similarity">
    <text evidence="1">Belongs to the UPF0597 family.</text>
</comment>
<dbReference type="HAMAP" id="MF_01845">
    <property type="entry name" value="UPF0597"/>
    <property type="match status" value="1"/>
</dbReference>
<proteinExistence type="inferred from homology"/>
<name>C6BST6_MARSD</name>
<sequence length="431" mass="44818">MINKKWSEFAKILKREVVPALGCTEPVAIALAAAKAAETLGKEAEKVVVKVSGNLLKNGMGVGVPGTGMTGLDIAAAVGVTGGKSELALEVLRDLDATQLAEGKKLIADGRLHVELADTEELLYVEAIVEAGEDSARCVIARAHAAIVLVEKNGEEVFSAPWLSEDKDESGCTMTMKEIYEYATEAPLEDLRFILEAVELNEKVAAEGLASDWGLKVGKSIAKDIEDGIRSDDIVSYAIKMTAAASDARMEGIQMPVMSNSGSGNQGLTATLPVLAFARRRDASEELLIRALILSHLSAVHMKSHLGKLSALCGASLAATASGCGIVLILGGGLQEVESTIKNTLGDIAGMICDGAKTSCALKVSSAVEAAINSALLAMKGISIPGKDGILDDDIETCIHNVGQLGSVGMAQTDKVILKIMTGKHTTAPAA</sequence>
<dbReference type="PANTHER" id="PTHR30501">
    <property type="entry name" value="UPF0597 PROTEIN YHAM"/>
    <property type="match status" value="1"/>
</dbReference>
<dbReference type="GO" id="GO:0080146">
    <property type="term" value="F:L-cysteine desulfhydrase activity"/>
    <property type="evidence" value="ECO:0007669"/>
    <property type="project" value="TreeGrafter"/>
</dbReference>